<dbReference type="PANTHER" id="PTHR10334">
    <property type="entry name" value="CYSTEINE-RICH SECRETORY PROTEIN-RELATED"/>
    <property type="match status" value="1"/>
</dbReference>
<keyword evidence="1" id="KW-0611">Plant defense</keyword>
<accession>A0A0H3W5F2</accession>
<dbReference type="CDD" id="cd05381">
    <property type="entry name" value="CAP_PR-1"/>
    <property type="match status" value="1"/>
</dbReference>
<evidence type="ECO:0000313" key="4">
    <source>
        <dbReference type="EMBL" id="AKK25244.1"/>
    </source>
</evidence>
<dbReference type="Gene3D" id="3.40.33.10">
    <property type="entry name" value="CAP"/>
    <property type="match status" value="1"/>
</dbReference>
<evidence type="ECO:0000256" key="1">
    <source>
        <dbReference type="ARBA" id="ARBA00023265"/>
    </source>
</evidence>
<keyword evidence="1" id="KW-0568">Pathogenesis-related protein</keyword>
<dbReference type="GO" id="GO:0005576">
    <property type="term" value="C:extracellular region"/>
    <property type="evidence" value="ECO:0007669"/>
    <property type="project" value="InterPro"/>
</dbReference>
<dbReference type="Pfam" id="PF00188">
    <property type="entry name" value="CAP"/>
    <property type="match status" value="1"/>
</dbReference>
<dbReference type="SMART" id="SM00198">
    <property type="entry name" value="SCP"/>
    <property type="match status" value="1"/>
</dbReference>
<protein>
    <submittedName>
        <fullName evidence="4">Art v2</fullName>
    </submittedName>
</protein>
<feature type="chain" id="PRO_5005203122" evidence="2">
    <location>
        <begin position="24"/>
        <end position="163"/>
    </location>
</feature>
<dbReference type="FunFam" id="3.40.33.10:FF:000004">
    <property type="entry name" value="CAP, cysteine-rich secretory protein, antigen 5"/>
    <property type="match status" value="1"/>
</dbReference>
<feature type="domain" description="SCP" evidence="3">
    <location>
        <begin position="32"/>
        <end position="159"/>
    </location>
</feature>
<keyword evidence="2" id="KW-0732">Signal</keyword>
<dbReference type="PRINTS" id="PR00837">
    <property type="entry name" value="V5TPXLIKE"/>
</dbReference>
<dbReference type="PROSITE" id="PS01009">
    <property type="entry name" value="CRISP_1"/>
    <property type="match status" value="1"/>
</dbReference>
<dbReference type="InterPro" id="IPR001283">
    <property type="entry name" value="CRISP-related"/>
</dbReference>
<name>A0A0H3W5F2_ARTVU</name>
<dbReference type="SUPFAM" id="SSF55797">
    <property type="entry name" value="PR-1-like"/>
    <property type="match status" value="1"/>
</dbReference>
<feature type="signal peptide" evidence="2">
    <location>
        <begin position="1"/>
        <end position="23"/>
    </location>
</feature>
<reference evidence="4" key="1">
    <citation type="submission" date="2015-01" db="EMBL/GenBank/DDBJ databases">
        <title>Isoform identification and characterization of Art v 2.</title>
        <authorList>
            <person name="Du J."/>
            <person name="Zhang Y.P."/>
            <person name="Lin Z.P."/>
        </authorList>
    </citation>
    <scope>NUCLEOTIDE SEQUENCE</scope>
    <source>
        <tissue evidence="4">Leaves</tissue>
    </source>
</reference>
<dbReference type="InterPro" id="IPR018244">
    <property type="entry name" value="Allrgn_V5/Tpx1_CS"/>
</dbReference>
<dbReference type="InterPro" id="IPR014044">
    <property type="entry name" value="CAP_dom"/>
</dbReference>
<proteinExistence type="evidence at transcript level"/>
<dbReference type="EMBL" id="KP341000">
    <property type="protein sequence ID" value="AKK25244.1"/>
    <property type="molecule type" value="mRNA"/>
</dbReference>
<evidence type="ECO:0000256" key="2">
    <source>
        <dbReference type="SAM" id="SignalP"/>
    </source>
</evidence>
<dbReference type="AlphaFoldDB" id="A0A0H3W5F2"/>
<dbReference type="PROSITE" id="PS01010">
    <property type="entry name" value="CRISP_2"/>
    <property type="match status" value="1"/>
</dbReference>
<sequence length="163" mass="18223">MGHLGNFSLVLAMSFAILHLSHAHDTYGEPGNTPDDYVHAHNCIRRVLGMKPLCWDDELAKVAQAWAETRTPDCSLIHSDRCGENMAQGAINGSMAVQLWLDERLDYDYNENKCIKMCGHYTQMVWANSERVGCGRALCSNGWAYIIVCNYDPPGNVVGQKPY</sequence>
<dbReference type="InterPro" id="IPR035940">
    <property type="entry name" value="CAP_sf"/>
</dbReference>
<evidence type="ECO:0000259" key="3">
    <source>
        <dbReference type="SMART" id="SM00198"/>
    </source>
</evidence>
<organism evidence="4">
    <name type="scientific">Artemisia vulgaris</name>
    <name type="common">Mugwort</name>
    <dbReference type="NCBI Taxonomy" id="4220"/>
    <lineage>
        <taxon>Eukaryota</taxon>
        <taxon>Viridiplantae</taxon>
        <taxon>Streptophyta</taxon>
        <taxon>Embryophyta</taxon>
        <taxon>Tracheophyta</taxon>
        <taxon>Spermatophyta</taxon>
        <taxon>Magnoliopsida</taxon>
        <taxon>eudicotyledons</taxon>
        <taxon>Gunneridae</taxon>
        <taxon>Pentapetalae</taxon>
        <taxon>asterids</taxon>
        <taxon>campanulids</taxon>
        <taxon>Asterales</taxon>
        <taxon>Asteraceae</taxon>
        <taxon>Asteroideae</taxon>
        <taxon>Anthemideae</taxon>
        <taxon>Artemisiinae</taxon>
        <taxon>Artemisia</taxon>
    </lineage>
</organism>